<sequence length="1345" mass="152627">MKVKDIQIDGFGVWTGLSVDSLSDGMTLFYGPNEAGKTTLMQFIRAMFYGFTPGRREKYLPPLHGGTPGGALRVTGPGGGYEIRRHSQLSGESVTGQLTVTGSDGLSQGQHRLNSLLGQIDEPIFTNVFAIGMRELQELSTLDDTKAADELYKLSSGLDRVSLVDVIRSLREGRQQLIGESRFSSDPDIAKLAGLIQKRDRLRDEVQQLSSHSRRWNELASQRRTQLQEINDLTERMGNWEKEARCVEAAISVYESWTRRDELREQIKLIEVDARMPDEAPGKLVQIDATIEDRRAKLEEVKQKRRALREKSEQLPVSKRMLDLQGRIEAATEQATWVEALEEQIEKVDQQILKARSQLTMDADRLGLDQSDRESLLEGETSQLPDLSRQTLAALAGPAKRVKEHAFALRQARNEGAEHKKRCEQYGEQLTEVLERAHASELQQAIRRETDVISALKHRLQLGEHLEKLKRHYRSLENESVDLTTAEVLPLDRLLLLALPFIVGGSCLVYAFSHLTGLSWFLSGEPDATTGVLYMMFGTCALLVYFISRQNGQRSTLGDLEDCDRQIDTLRRQIREIEAERDSVDSNLPTSSQSIEVRIRESESLLAELEASLPAYHAHQAASQSYDNARRRATKAADQLKQAKREWASTLEQLGLAETMSPSSVRKLSEGYETLQASLRRLEELQAEKDQRRRERSSIAKRIEMLYLEALEINEESAAAERKKFADDDLEDSVADSRKEKRQVAMSIDGRNIDSRNIDSRNIDGRNIDGRDKRASRLGPLEQLHHLQEELSRQNHWIKRRRDLREQDQQYKRQQSAYARTIERSEQQRRALWAKCGVATPEQFYQLLDNKAGLVELKKQFKDIDKQIRSMIGANVDYDVVQREITDTQLPDLEKRWETITGRVSETETRIGVLRTQQGELAAEMKHLADDKRLMTAQLELSCVGRQIDSVARRWQTLATASFLVEEVCGKFERERQPETLREASSFLSQLTDGKYTRVWTPLGTNQLNVDAHDGSSLSLDVLSRGTREAVFIALRLSLAAAYSRRGVMLPLVLDDVLVNFDGQRALHAAETLRTFAELGHQVLMFTCHEHIVEIFHSIGVEVRQMPPQGTPGRATILEPTLIEYEEEEYEEEEEYVEEEPVYEEEVVAEAPVAESPVVQEPVVELPVVEKPVLQTPPKPAPQPDPRPAPKPEPVRVVVEPEPRVIYVERPREEPKRPRAQPIRIVEPEPTAADDYLLDEPDEIRPQHAPSIGWAWFERESIADAQLPVDEFLTPQPVSSKLPIDQLSTEQRAAQALKMAHHAINREWFGHEISADEPADAAAPEEVWNRNGSWWDGAQVTKPSA</sequence>
<keyword evidence="3" id="KW-0812">Transmembrane</keyword>
<feature type="region of interest" description="Disordered" evidence="2">
    <location>
        <begin position="1170"/>
        <end position="1194"/>
    </location>
</feature>
<accession>A0A5C6BA97</accession>
<dbReference type="GO" id="GO:0006302">
    <property type="term" value="P:double-strand break repair"/>
    <property type="evidence" value="ECO:0007669"/>
    <property type="project" value="InterPro"/>
</dbReference>
<gene>
    <name evidence="5" type="ORF">Pla52n_07780</name>
</gene>
<evidence type="ECO:0000259" key="4">
    <source>
        <dbReference type="Pfam" id="PF13476"/>
    </source>
</evidence>
<feature type="coiled-coil region" evidence="1">
    <location>
        <begin position="459"/>
        <end position="486"/>
    </location>
</feature>
<feature type="coiled-coil region" evidence="1">
    <location>
        <begin position="284"/>
        <end position="314"/>
    </location>
</feature>
<feature type="compositionally biased region" description="Pro residues" evidence="2">
    <location>
        <begin position="1175"/>
        <end position="1187"/>
    </location>
</feature>
<dbReference type="RefSeq" id="WP_146518281.1">
    <property type="nucleotide sequence ID" value="NZ_CP151726.1"/>
</dbReference>
<feature type="transmembrane region" description="Helical" evidence="3">
    <location>
        <begin position="494"/>
        <end position="512"/>
    </location>
</feature>
<proteinExistence type="predicted"/>
<dbReference type="EMBL" id="SJPN01000001">
    <property type="protein sequence ID" value="TWU08196.1"/>
    <property type="molecule type" value="Genomic_DNA"/>
</dbReference>
<evidence type="ECO:0000256" key="3">
    <source>
        <dbReference type="SAM" id="Phobius"/>
    </source>
</evidence>
<keyword evidence="3" id="KW-0472">Membrane</keyword>
<dbReference type="OrthoDB" id="9764467at2"/>
<dbReference type="InterPro" id="IPR027417">
    <property type="entry name" value="P-loop_NTPase"/>
</dbReference>
<keyword evidence="6" id="KW-1185">Reference proteome</keyword>
<comment type="caution">
    <text evidence="5">The sequence shown here is derived from an EMBL/GenBank/DDBJ whole genome shotgun (WGS) entry which is preliminary data.</text>
</comment>
<organism evidence="5 6">
    <name type="scientific">Stieleria varia</name>
    <dbReference type="NCBI Taxonomy" id="2528005"/>
    <lineage>
        <taxon>Bacteria</taxon>
        <taxon>Pseudomonadati</taxon>
        <taxon>Planctomycetota</taxon>
        <taxon>Planctomycetia</taxon>
        <taxon>Pirellulales</taxon>
        <taxon>Pirellulaceae</taxon>
        <taxon>Stieleria</taxon>
    </lineage>
</organism>
<evidence type="ECO:0000313" key="6">
    <source>
        <dbReference type="Proteomes" id="UP000320176"/>
    </source>
</evidence>
<dbReference type="PANTHER" id="PTHR41259:SF1">
    <property type="entry name" value="DOUBLE-STRAND BREAK REPAIR RAD50 ATPASE, PUTATIVE-RELATED"/>
    <property type="match status" value="1"/>
</dbReference>
<keyword evidence="3" id="KW-1133">Transmembrane helix</keyword>
<dbReference type="Gene3D" id="3.40.50.300">
    <property type="entry name" value="P-loop containing nucleotide triphosphate hydrolases"/>
    <property type="match status" value="2"/>
</dbReference>
<evidence type="ECO:0000256" key="2">
    <source>
        <dbReference type="SAM" id="MobiDB-lite"/>
    </source>
</evidence>
<dbReference type="Proteomes" id="UP000320176">
    <property type="component" value="Unassembled WGS sequence"/>
</dbReference>
<evidence type="ECO:0000313" key="5">
    <source>
        <dbReference type="EMBL" id="TWU08196.1"/>
    </source>
</evidence>
<feature type="domain" description="Rad50/SbcC-type AAA" evidence="4">
    <location>
        <begin position="6"/>
        <end position="237"/>
    </location>
</feature>
<dbReference type="SUPFAM" id="SSF52540">
    <property type="entry name" value="P-loop containing nucleoside triphosphate hydrolases"/>
    <property type="match status" value="1"/>
</dbReference>
<dbReference type="InterPro" id="IPR038729">
    <property type="entry name" value="Rad50/SbcC_AAA"/>
</dbReference>
<keyword evidence="1" id="KW-0175">Coiled coil</keyword>
<evidence type="ECO:0000256" key="1">
    <source>
        <dbReference type="SAM" id="Coils"/>
    </source>
</evidence>
<dbReference type="PANTHER" id="PTHR41259">
    <property type="entry name" value="DOUBLE-STRAND BREAK REPAIR RAD50 ATPASE, PUTATIVE-RELATED"/>
    <property type="match status" value="1"/>
</dbReference>
<protein>
    <recommendedName>
        <fullName evidence="4">Rad50/SbcC-type AAA domain-containing protein</fullName>
    </recommendedName>
</protein>
<feature type="transmembrane region" description="Helical" evidence="3">
    <location>
        <begin position="532"/>
        <end position="548"/>
    </location>
</feature>
<feature type="coiled-coil region" evidence="1">
    <location>
        <begin position="560"/>
        <end position="702"/>
    </location>
</feature>
<feature type="coiled-coil region" evidence="1">
    <location>
        <begin position="192"/>
        <end position="250"/>
    </location>
</feature>
<dbReference type="GO" id="GO:0016887">
    <property type="term" value="F:ATP hydrolysis activity"/>
    <property type="evidence" value="ECO:0007669"/>
    <property type="project" value="InterPro"/>
</dbReference>
<dbReference type="Pfam" id="PF13476">
    <property type="entry name" value="AAA_23"/>
    <property type="match status" value="1"/>
</dbReference>
<reference evidence="5 6" key="1">
    <citation type="submission" date="2019-02" db="EMBL/GenBank/DDBJ databases">
        <title>Deep-cultivation of Planctomycetes and their phenomic and genomic characterization uncovers novel biology.</title>
        <authorList>
            <person name="Wiegand S."/>
            <person name="Jogler M."/>
            <person name="Boedeker C."/>
            <person name="Pinto D."/>
            <person name="Vollmers J."/>
            <person name="Rivas-Marin E."/>
            <person name="Kohn T."/>
            <person name="Peeters S.H."/>
            <person name="Heuer A."/>
            <person name="Rast P."/>
            <person name="Oberbeckmann S."/>
            <person name="Bunk B."/>
            <person name="Jeske O."/>
            <person name="Meyerdierks A."/>
            <person name="Storesund J.E."/>
            <person name="Kallscheuer N."/>
            <person name="Luecker S."/>
            <person name="Lage O.M."/>
            <person name="Pohl T."/>
            <person name="Merkel B.J."/>
            <person name="Hornburger P."/>
            <person name="Mueller R.-W."/>
            <person name="Bruemmer F."/>
            <person name="Labrenz M."/>
            <person name="Spormann A.M."/>
            <person name="Op Den Camp H."/>
            <person name="Overmann J."/>
            <person name="Amann R."/>
            <person name="Jetten M.S.M."/>
            <person name="Mascher T."/>
            <person name="Medema M.H."/>
            <person name="Devos D.P."/>
            <person name="Kaster A.-K."/>
            <person name="Ovreas L."/>
            <person name="Rohde M."/>
            <person name="Galperin M.Y."/>
            <person name="Jogler C."/>
        </authorList>
    </citation>
    <scope>NUCLEOTIDE SEQUENCE [LARGE SCALE GENOMIC DNA]</scope>
    <source>
        <strain evidence="5 6">Pla52n</strain>
    </source>
</reference>
<name>A0A5C6BA97_9BACT</name>